<sequence length="53" mass="5718">MCCPVGLNTPNGVLLNQSIADHCQRRYGLCRSQIDVGFGGKSDSGFLVYQGIQ</sequence>
<dbReference type="PATRIC" id="fig|1056511.3.peg.3793"/>
<dbReference type="EMBL" id="AMZO01000030">
    <property type="protein sequence ID" value="ELR64288.1"/>
    <property type="molecule type" value="Genomic_DNA"/>
</dbReference>
<evidence type="ECO:0000313" key="2">
    <source>
        <dbReference type="Proteomes" id="UP000011134"/>
    </source>
</evidence>
<keyword evidence="2" id="KW-1185">Reference proteome</keyword>
<comment type="caution">
    <text evidence="1">The sequence shown here is derived from an EMBL/GenBank/DDBJ whole genome shotgun (WGS) entry which is preliminary data.</text>
</comment>
<accession>L8J804</accession>
<name>L8J804_9GAMM</name>
<dbReference type="AlphaFoldDB" id="L8J804"/>
<organism evidence="1 2">
    <name type="scientific">Photobacterium marinum</name>
    <dbReference type="NCBI Taxonomy" id="1056511"/>
    <lineage>
        <taxon>Bacteria</taxon>
        <taxon>Pseudomonadati</taxon>
        <taxon>Pseudomonadota</taxon>
        <taxon>Gammaproteobacteria</taxon>
        <taxon>Vibrionales</taxon>
        <taxon>Vibrionaceae</taxon>
        <taxon>Photobacterium</taxon>
    </lineage>
</organism>
<dbReference type="Proteomes" id="UP000011134">
    <property type="component" value="Unassembled WGS sequence"/>
</dbReference>
<reference evidence="1 2" key="1">
    <citation type="submission" date="2012-12" db="EMBL/GenBank/DDBJ databases">
        <title>Genome Assembly of Photobacterium sp. AK15.</title>
        <authorList>
            <person name="Khatri I."/>
            <person name="Vaidya B."/>
            <person name="Srinivas T.N.R."/>
            <person name="Subramanian S."/>
            <person name="Pinnaka A."/>
        </authorList>
    </citation>
    <scope>NUCLEOTIDE SEQUENCE [LARGE SCALE GENOMIC DNA]</scope>
    <source>
        <strain evidence="1 2">AK15</strain>
    </source>
</reference>
<evidence type="ECO:0000313" key="1">
    <source>
        <dbReference type="EMBL" id="ELR64288.1"/>
    </source>
</evidence>
<protein>
    <submittedName>
        <fullName evidence="1">Uncharacterized protein</fullName>
    </submittedName>
</protein>
<gene>
    <name evidence="1" type="ORF">C942_02870</name>
</gene>
<proteinExistence type="predicted"/>